<feature type="compositionally biased region" description="Low complexity" evidence="1">
    <location>
        <begin position="50"/>
        <end position="62"/>
    </location>
</feature>
<evidence type="ECO:0000313" key="2">
    <source>
        <dbReference type="EMBL" id="BAL96527.1"/>
    </source>
</evidence>
<sequence length="62" mass="6175">MVWLVVSGPLIVVIAAVATAVIAIRGADLVITEVPSSVPQSGEVQADTPAMAARNHAATAAP</sequence>
<accession>I0HU40</accession>
<gene>
    <name evidence="2" type="ordered locus">RGE_31880</name>
</gene>
<organism evidence="2 3">
    <name type="scientific">Rubrivivax gelatinosus (strain NBRC 100245 / IL144)</name>
    <dbReference type="NCBI Taxonomy" id="983917"/>
    <lineage>
        <taxon>Bacteria</taxon>
        <taxon>Pseudomonadati</taxon>
        <taxon>Pseudomonadota</taxon>
        <taxon>Betaproteobacteria</taxon>
        <taxon>Burkholderiales</taxon>
        <taxon>Sphaerotilaceae</taxon>
        <taxon>Rubrivivax</taxon>
    </lineage>
</organism>
<proteinExistence type="predicted"/>
<evidence type="ECO:0000256" key="1">
    <source>
        <dbReference type="SAM" id="MobiDB-lite"/>
    </source>
</evidence>
<name>I0HU40_RUBGI</name>
<dbReference type="Proteomes" id="UP000007883">
    <property type="component" value="Chromosome"/>
</dbReference>
<dbReference type="EMBL" id="AP012320">
    <property type="protein sequence ID" value="BAL96527.1"/>
    <property type="molecule type" value="Genomic_DNA"/>
</dbReference>
<dbReference type="STRING" id="983917.RGE_31880"/>
<evidence type="ECO:0000313" key="3">
    <source>
        <dbReference type="Proteomes" id="UP000007883"/>
    </source>
</evidence>
<dbReference type="PATRIC" id="fig|983917.3.peg.3113"/>
<keyword evidence="3" id="KW-1185">Reference proteome</keyword>
<dbReference type="HOGENOM" id="CLU_190053_0_0_4"/>
<dbReference type="AlphaFoldDB" id="I0HU40"/>
<reference evidence="2 3" key="1">
    <citation type="journal article" date="2012" name="J. Bacteriol.">
        <title>Complete genome sequence of phototrophic betaproteobacterium Rubrivivax gelatinosus IL144.</title>
        <authorList>
            <person name="Nagashima S."/>
            <person name="Kamimura A."/>
            <person name="Shimizu T."/>
            <person name="Nakamura-isaki S."/>
            <person name="Aono E."/>
            <person name="Sakamoto K."/>
            <person name="Ichikawa N."/>
            <person name="Nakazawa H."/>
            <person name="Sekine M."/>
            <person name="Yamazaki S."/>
            <person name="Fujita N."/>
            <person name="Shimada K."/>
            <person name="Hanada S."/>
            <person name="Nagashima K.V.P."/>
        </authorList>
    </citation>
    <scope>NUCLEOTIDE SEQUENCE [LARGE SCALE GENOMIC DNA]</scope>
    <source>
        <strain evidence="3">NBRC 100245 / IL144</strain>
    </source>
</reference>
<dbReference type="KEGG" id="rge:RGE_31880"/>
<feature type="region of interest" description="Disordered" evidence="1">
    <location>
        <begin position="39"/>
        <end position="62"/>
    </location>
</feature>
<protein>
    <submittedName>
        <fullName evidence="2">Uncharacterized protein</fullName>
    </submittedName>
</protein>